<dbReference type="GO" id="GO:0030245">
    <property type="term" value="P:cellulose catabolic process"/>
    <property type="evidence" value="ECO:0007669"/>
    <property type="project" value="UniProtKB-KW"/>
</dbReference>
<dbReference type="FunFam" id="3.20.20.80:FF:000004">
    <property type="entry name" value="Beta-glucosidase 6-phospho-beta-glucosidase"/>
    <property type="match status" value="1"/>
</dbReference>
<evidence type="ECO:0000256" key="11">
    <source>
        <dbReference type="RuleBase" id="RU361175"/>
    </source>
</evidence>
<evidence type="ECO:0000256" key="9">
    <source>
        <dbReference type="PIRSR" id="PIRSR617736-1"/>
    </source>
</evidence>
<name>A0A4R6J6B6_9ACTN</name>
<keyword evidence="8" id="KW-0624">Polysaccharide degradation</keyword>
<feature type="binding site" evidence="10">
    <location>
        <position position="403"/>
    </location>
    <ligand>
        <name>substrate</name>
    </ligand>
</feature>
<dbReference type="InterPro" id="IPR001360">
    <property type="entry name" value="Glyco_hydro_1"/>
</dbReference>
<feature type="binding site" evidence="10">
    <location>
        <position position="291"/>
    </location>
    <ligand>
        <name>substrate</name>
    </ligand>
</feature>
<dbReference type="InterPro" id="IPR017853">
    <property type="entry name" value="GH"/>
</dbReference>
<evidence type="ECO:0000256" key="6">
    <source>
        <dbReference type="ARBA" id="ARBA00023277"/>
    </source>
</evidence>
<evidence type="ECO:0000313" key="13">
    <source>
        <dbReference type="Proteomes" id="UP000295388"/>
    </source>
</evidence>
<dbReference type="GO" id="GO:0005829">
    <property type="term" value="C:cytosol"/>
    <property type="evidence" value="ECO:0007669"/>
    <property type="project" value="TreeGrafter"/>
</dbReference>
<feature type="active site" description="Nucleophile" evidence="9">
    <location>
        <position position="363"/>
    </location>
</feature>
<comment type="catalytic activity">
    <reaction evidence="1 11">
        <text>Hydrolysis of terminal, non-reducing beta-D-glucosyl residues with release of beta-D-glucose.</text>
        <dbReference type="EC" id="3.2.1.21"/>
    </reaction>
</comment>
<dbReference type="PRINTS" id="PR00131">
    <property type="entry name" value="GLHYDRLASE1"/>
</dbReference>
<evidence type="ECO:0000256" key="8">
    <source>
        <dbReference type="ARBA" id="ARBA00023326"/>
    </source>
</evidence>
<dbReference type="Proteomes" id="UP000295388">
    <property type="component" value="Unassembled WGS sequence"/>
</dbReference>
<protein>
    <recommendedName>
        <fullName evidence="3 11">Beta-glucosidase</fullName>
        <ecNumber evidence="3 11">3.2.1.21</ecNumber>
    </recommendedName>
</protein>
<keyword evidence="13" id="KW-1185">Reference proteome</keyword>
<dbReference type="PANTHER" id="PTHR10353">
    <property type="entry name" value="GLYCOSYL HYDROLASE"/>
    <property type="match status" value="1"/>
</dbReference>
<accession>A0A4R6J6B6</accession>
<feature type="binding site" evidence="10">
    <location>
        <position position="21"/>
    </location>
    <ligand>
        <name>substrate</name>
    </ligand>
</feature>
<sequence>MTAEAQFPAGFRWGVSTSAYQIEGAVTEGGRGPSTWDVFTGQPGRVLNGETGAVACDHYHRYAEDVALMRELGIDSYRFSFAWPRVQPGGRGPANPEGLAFYDRLIDELLTAGIQPVPTLFHWDTPQELEDAGGWLERDITERFADYAALLGERYADRVPHWITLNEPMVITLMGYAVGAHAPGRELGFGALPVAHHQLLAHGRAVQALRAAGATSIGIASNHAPTWPASESAEDLEAAALYDTLINWLFADPLLLGRYPNDDLAAAMPGPVAEDLAVISTPMDFFGINHYAPVSVGAPTGNADVAATDGIPLPPGLPFEPRTLEGYAKTDFGWPIAPAAFTEILRTFADRYGDRLPPIYITENGCSFDSVDDQRRIEYLDGYLRALQEAISSGIDVRGYFQWSLLDNFEWAAGYSQRFGLVHVDFETLVRTPKASYGWFRDLIAKQRAVQGRG</sequence>
<comment type="caution">
    <text evidence="12">The sequence shown here is derived from an EMBL/GenBank/DDBJ whole genome shotgun (WGS) entry which is preliminary data.</text>
</comment>
<dbReference type="GO" id="GO:0008422">
    <property type="term" value="F:beta-glucosidase activity"/>
    <property type="evidence" value="ECO:0007669"/>
    <property type="project" value="UniProtKB-EC"/>
</dbReference>
<keyword evidence="6" id="KW-0119">Carbohydrate metabolism</keyword>
<dbReference type="EC" id="3.2.1.21" evidence="3 11"/>
<comment type="similarity">
    <text evidence="2 11">Belongs to the glycosyl hydrolase 1 family.</text>
</comment>
<keyword evidence="4 11" id="KW-0378">Hydrolase</keyword>
<feature type="binding site" evidence="10">
    <location>
        <position position="166"/>
    </location>
    <ligand>
        <name>substrate</name>
    </ligand>
</feature>
<dbReference type="Gene3D" id="3.20.20.80">
    <property type="entry name" value="Glycosidases"/>
    <property type="match status" value="1"/>
</dbReference>
<evidence type="ECO:0000256" key="3">
    <source>
        <dbReference type="ARBA" id="ARBA00012744"/>
    </source>
</evidence>
<dbReference type="RefSeq" id="WP_133805444.1">
    <property type="nucleotide sequence ID" value="NZ_SNWQ01000034.1"/>
</dbReference>
<dbReference type="EMBL" id="SNWQ01000034">
    <property type="protein sequence ID" value="TDO31010.1"/>
    <property type="molecule type" value="Genomic_DNA"/>
</dbReference>
<keyword evidence="7 11" id="KW-0326">Glycosidase</keyword>
<dbReference type="Pfam" id="PF00232">
    <property type="entry name" value="Glyco_hydro_1"/>
    <property type="match status" value="1"/>
</dbReference>
<organism evidence="12 13">
    <name type="scientific">Kribbella caucasensis</name>
    <dbReference type="NCBI Taxonomy" id="2512215"/>
    <lineage>
        <taxon>Bacteria</taxon>
        <taxon>Bacillati</taxon>
        <taxon>Actinomycetota</taxon>
        <taxon>Actinomycetes</taxon>
        <taxon>Propionibacteriales</taxon>
        <taxon>Kribbellaceae</taxon>
        <taxon>Kribbella</taxon>
    </lineage>
</organism>
<evidence type="ECO:0000256" key="5">
    <source>
        <dbReference type="ARBA" id="ARBA00023001"/>
    </source>
</evidence>
<feature type="active site" description="Proton donor" evidence="9">
    <location>
        <position position="167"/>
    </location>
</feature>
<dbReference type="AlphaFoldDB" id="A0A4R6J6B6"/>
<proteinExistence type="inferred from homology"/>
<dbReference type="PANTHER" id="PTHR10353:SF36">
    <property type="entry name" value="LP05116P"/>
    <property type="match status" value="1"/>
</dbReference>
<evidence type="ECO:0000256" key="7">
    <source>
        <dbReference type="ARBA" id="ARBA00023295"/>
    </source>
</evidence>
<dbReference type="SUPFAM" id="SSF51445">
    <property type="entry name" value="(Trans)glycosidases"/>
    <property type="match status" value="1"/>
</dbReference>
<evidence type="ECO:0000256" key="1">
    <source>
        <dbReference type="ARBA" id="ARBA00000448"/>
    </source>
</evidence>
<dbReference type="PROSITE" id="PS00653">
    <property type="entry name" value="GLYCOSYL_HYDROL_F1_2"/>
    <property type="match status" value="1"/>
</dbReference>
<keyword evidence="5" id="KW-0136">Cellulose degradation</keyword>
<reference evidence="12 13" key="1">
    <citation type="submission" date="2019-03" db="EMBL/GenBank/DDBJ databases">
        <title>Genomic Encyclopedia of Type Strains, Phase III (KMG-III): the genomes of soil and plant-associated and newly described type strains.</title>
        <authorList>
            <person name="Whitman W."/>
        </authorList>
    </citation>
    <scope>NUCLEOTIDE SEQUENCE [LARGE SCALE GENOMIC DNA]</scope>
    <source>
        <strain evidence="12 13">VKM Ac-2527</strain>
    </source>
</reference>
<evidence type="ECO:0000313" key="12">
    <source>
        <dbReference type="EMBL" id="TDO31010.1"/>
    </source>
</evidence>
<dbReference type="NCBIfam" id="TIGR03356">
    <property type="entry name" value="BGL"/>
    <property type="match status" value="1"/>
</dbReference>
<dbReference type="InterPro" id="IPR033132">
    <property type="entry name" value="GH_1_N_CS"/>
</dbReference>
<evidence type="ECO:0000256" key="2">
    <source>
        <dbReference type="ARBA" id="ARBA00010838"/>
    </source>
</evidence>
<dbReference type="OrthoDB" id="9765195at2"/>
<evidence type="ECO:0000256" key="10">
    <source>
        <dbReference type="PIRSR" id="PIRSR617736-2"/>
    </source>
</evidence>
<dbReference type="InterPro" id="IPR017736">
    <property type="entry name" value="Glyco_hydro_1_beta-glucosidase"/>
</dbReference>
<feature type="binding site" evidence="10">
    <location>
        <position position="122"/>
    </location>
    <ligand>
        <name>substrate</name>
    </ligand>
</feature>
<feature type="binding site" evidence="10">
    <location>
        <begin position="410"/>
        <end position="411"/>
    </location>
    <ligand>
        <name>substrate</name>
    </ligand>
</feature>
<evidence type="ECO:0000256" key="4">
    <source>
        <dbReference type="ARBA" id="ARBA00022801"/>
    </source>
</evidence>
<gene>
    <name evidence="12" type="ORF">EV643_13434</name>
</gene>